<protein>
    <submittedName>
        <fullName evidence="1">Sporulation protein YqfC</fullName>
    </submittedName>
</protein>
<keyword evidence="2" id="KW-1185">Reference proteome</keyword>
<dbReference type="InterPro" id="IPR022477">
    <property type="entry name" value="Spore_YqfC"/>
</dbReference>
<organism evidence="1 2">
    <name type="scientific">Alkalibaculum sporogenes</name>
    <dbReference type="NCBI Taxonomy" id="2655001"/>
    <lineage>
        <taxon>Bacteria</taxon>
        <taxon>Bacillati</taxon>
        <taxon>Bacillota</taxon>
        <taxon>Clostridia</taxon>
        <taxon>Eubacteriales</taxon>
        <taxon>Eubacteriaceae</taxon>
        <taxon>Alkalibaculum</taxon>
    </lineage>
</organism>
<evidence type="ECO:0000313" key="1">
    <source>
        <dbReference type="EMBL" id="MPW27080.1"/>
    </source>
</evidence>
<dbReference type="Pfam" id="PF07873">
    <property type="entry name" value="YabP"/>
    <property type="match status" value="1"/>
</dbReference>
<dbReference type="AlphaFoldDB" id="A0A6A7KC25"/>
<comment type="caution">
    <text evidence="1">The sequence shown here is derived from an EMBL/GenBank/DDBJ whole genome shotgun (WGS) entry which is preliminary data.</text>
</comment>
<dbReference type="NCBIfam" id="TIGR02856">
    <property type="entry name" value="spore_yqfC"/>
    <property type="match status" value="1"/>
</dbReference>
<sequence>MGKKDKIEEIKENISDIFELPKEITLNLPKITIIGNVQVRIENHKGIIEYNDDKIRINSKVGIMIVTGENLLIRNIIKEEVVIEGNIINVTIDE</sequence>
<proteinExistence type="predicted"/>
<accession>A0A6A7KC25</accession>
<dbReference type="InterPro" id="IPR022476">
    <property type="entry name" value="Spore_YabP/YqfC"/>
</dbReference>
<gene>
    <name evidence="1" type="primary">yqfC</name>
    <name evidence="1" type="ORF">GC105_14960</name>
</gene>
<reference evidence="1 2" key="1">
    <citation type="submission" date="2019-10" db="EMBL/GenBank/DDBJ databases">
        <title>Alkalibaculum tamaniensis sp.nov., a new alkaliphilic acetogen, isolated on methoxylated aromatics from a mud volcano.</title>
        <authorList>
            <person name="Khomyakova M.A."/>
            <person name="Merkel A.Y."/>
            <person name="Bonch-Osmolovskaya E.A."/>
            <person name="Slobodkin A.I."/>
        </authorList>
    </citation>
    <scope>NUCLEOTIDE SEQUENCE [LARGE SCALE GENOMIC DNA]</scope>
    <source>
        <strain evidence="1 2">M08DMB</strain>
    </source>
</reference>
<dbReference type="Proteomes" id="UP000440004">
    <property type="component" value="Unassembled WGS sequence"/>
</dbReference>
<dbReference type="EMBL" id="WHNX01000039">
    <property type="protein sequence ID" value="MPW27080.1"/>
    <property type="molecule type" value="Genomic_DNA"/>
</dbReference>
<name>A0A6A7KC25_9FIRM</name>
<evidence type="ECO:0000313" key="2">
    <source>
        <dbReference type="Proteomes" id="UP000440004"/>
    </source>
</evidence>
<dbReference type="RefSeq" id="WP_152806457.1">
    <property type="nucleotide sequence ID" value="NZ_WHNX01000039.1"/>
</dbReference>